<dbReference type="OrthoDB" id="1808577at2"/>
<evidence type="ECO:0000313" key="8">
    <source>
        <dbReference type="Proteomes" id="UP000032534"/>
    </source>
</evidence>
<evidence type="ECO:0000313" key="7">
    <source>
        <dbReference type="EMBL" id="KJD42642.1"/>
    </source>
</evidence>
<feature type="transmembrane region" description="Helical" evidence="5">
    <location>
        <begin position="202"/>
        <end position="221"/>
    </location>
</feature>
<gene>
    <name evidence="7" type="ORF">QD47_27100</name>
</gene>
<reference evidence="7 8" key="1">
    <citation type="submission" date="2014-11" db="EMBL/GenBank/DDBJ databases">
        <title>Draft Genome Sequences of Paenibacillus polymyxa NRRL B-30509 and Paenibacillus terrae NRRL B-30644, Strains from a Poultry Environment that Produce Tridecaptin A and Paenicidins.</title>
        <authorList>
            <person name="van Belkum M.J."/>
            <person name="Lohans C.T."/>
            <person name="Vederas J.C."/>
        </authorList>
    </citation>
    <scope>NUCLEOTIDE SEQUENCE [LARGE SCALE GENOMIC DNA]</scope>
    <source>
        <strain evidence="7 8">NRRL B-30644</strain>
    </source>
</reference>
<keyword evidence="4 5" id="KW-0472">Membrane</keyword>
<feature type="transmembrane region" description="Helical" evidence="5">
    <location>
        <begin position="488"/>
        <end position="521"/>
    </location>
</feature>
<evidence type="ECO:0000256" key="3">
    <source>
        <dbReference type="ARBA" id="ARBA00022989"/>
    </source>
</evidence>
<feature type="domain" description="O-antigen ligase-related" evidence="6">
    <location>
        <begin position="321"/>
        <end position="460"/>
    </location>
</feature>
<dbReference type="Gene3D" id="1.25.40.10">
    <property type="entry name" value="Tetratricopeptide repeat domain"/>
    <property type="match status" value="1"/>
</dbReference>
<feature type="transmembrane region" description="Helical" evidence="5">
    <location>
        <begin position="114"/>
        <end position="131"/>
    </location>
</feature>
<feature type="transmembrane region" description="Helical" evidence="5">
    <location>
        <begin position="447"/>
        <end position="468"/>
    </location>
</feature>
<protein>
    <submittedName>
        <fullName evidence="7">Polymerase</fullName>
    </submittedName>
</protein>
<dbReference type="Pfam" id="PF04932">
    <property type="entry name" value="Wzy_C"/>
    <property type="match status" value="1"/>
</dbReference>
<evidence type="ECO:0000256" key="4">
    <source>
        <dbReference type="ARBA" id="ARBA00023136"/>
    </source>
</evidence>
<dbReference type="InterPro" id="IPR011990">
    <property type="entry name" value="TPR-like_helical_dom_sf"/>
</dbReference>
<dbReference type="PANTHER" id="PTHR37422:SF13">
    <property type="entry name" value="LIPOPOLYSACCHARIDE BIOSYNTHESIS PROTEIN PA4999-RELATED"/>
    <property type="match status" value="1"/>
</dbReference>
<comment type="subcellular location">
    <subcellularLocation>
        <location evidence="1">Membrane</location>
        <topology evidence="1">Multi-pass membrane protein</topology>
    </subcellularLocation>
</comment>
<feature type="transmembrane region" description="Helical" evidence="5">
    <location>
        <begin position="86"/>
        <end position="108"/>
    </location>
</feature>
<accession>A0A0D7WY22</accession>
<dbReference type="GO" id="GO:0016020">
    <property type="term" value="C:membrane"/>
    <property type="evidence" value="ECO:0007669"/>
    <property type="project" value="UniProtKB-SubCell"/>
</dbReference>
<dbReference type="Proteomes" id="UP000032534">
    <property type="component" value="Unassembled WGS sequence"/>
</dbReference>
<evidence type="ECO:0000256" key="2">
    <source>
        <dbReference type="ARBA" id="ARBA00022692"/>
    </source>
</evidence>
<feature type="transmembrane region" description="Helical" evidence="5">
    <location>
        <begin position="272"/>
        <end position="290"/>
    </location>
</feature>
<name>A0A0D7WY22_9BACL</name>
<proteinExistence type="predicted"/>
<feature type="transmembrane region" description="Helical" evidence="5">
    <location>
        <begin position="143"/>
        <end position="165"/>
    </location>
</feature>
<dbReference type="SUPFAM" id="SSF48452">
    <property type="entry name" value="TPR-like"/>
    <property type="match status" value="1"/>
</dbReference>
<evidence type="ECO:0000256" key="1">
    <source>
        <dbReference type="ARBA" id="ARBA00004141"/>
    </source>
</evidence>
<feature type="transmembrane region" description="Helical" evidence="5">
    <location>
        <begin position="349"/>
        <end position="370"/>
    </location>
</feature>
<dbReference type="RefSeq" id="WP_044649042.1">
    <property type="nucleotide sequence ID" value="NZ_JTHP01000101.1"/>
</dbReference>
<dbReference type="PANTHER" id="PTHR37422">
    <property type="entry name" value="TEICHURONIC ACID BIOSYNTHESIS PROTEIN TUAE"/>
    <property type="match status" value="1"/>
</dbReference>
<sequence length="819" mass="92397">MSNPVYGKQAKTSTRDDKRPAIFWVLIVGIILFLGWAPFQAALFNGQMLDFEKPLYWALIICTILLILGILTYYKKFKLEDQRDWLAVLVMLLPLTYVLSLVSAASHYLAMNMVVVQCIYAALFIISIYLLQDRLGNKIIHNVIMTVAYVIVGFGFINWFGQWVLAGKLVGWLSQYVYNDRYTNAVMTDTNGLRLTSVFQYANTYAAFLMAFLFAAVFCLMKSKSWYGKATHGFMLVPILVSLFLTLSRGGLVMLPVVFVLLLLFFKPARQIIWILHCAIAGVASISILTPITNMGLQLNKTYNGGEAAKAWGLLIGVSLAVAVVLWLVERYLAPKLENALKGWTSRKLSNLWLPVGSVVVIGLLAFLFIGTGLRSVLPDNVQVRLENINFRQHSVLERLVFYQDAAKLIKDHPVIGTGGGGWATLYEKYQDYPYTSRQAHNFFMQYLAEVGILGFVIFMSFILYIFYKYIRSYIRQNDEDRDSHFLYLILALSILLHSLLDFNLSYVLMGILVFMSLGGMAAAMDSKPLKRLSMSASGFRITYSAVIGILSIVLLFAGLRFVQSANAATYAKQIMAVSTSFEEIQSAINKDLELRPTHPDSVIRLAALYKSVYQQTKKEEFYNAAIEVLNTGLKAEPYNKIMYNSKINLLQIKGEDEQAFSILENNISNFRWDNDWYNMLITQAYSLGDKAREQKDTAKEQKYFQAGLAAYQQVLDGVAHIKTIPPEIQLTRTFEVTPSIALSAGKIEFMSGKPAEAANILKNGLKDDLSDATNREVARYYIVALQKQGQDDKALYDKLIKADPKEKEQIAQLKSEKK</sequence>
<feature type="transmembrane region" description="Helical" evidence="5">
    <location>
        <begin position="542"/>
        <end position="563"/>
    </location>
</feature>
<evidence type="ECO:0000256" key="5">
    <source>
        <dbReference type="SAM" id="Phobius"/>
    </source>
</evidence>
<evidence type="ECO:0000259" key="6">
    <source>
        <dbReference type="Pfam" id="PF04932"/>
    </source>
</evidence>
<feature type="transmembrane region" description="Helical" evidence="5">
    <location>
        <begin position="311"/>
        <end position="329"/>
    </location>
</feature>
<feature type="transmembrane region" description="Helical" evidence="5">
    <location>
        <begin position="21"/>
        <end position="43"/>
    </location>
</feature>
<feature type="transmembrane region" description="Helical" evidence="5">
    <location>
        <begin position="233"/>
        <end position="266"/>
    </location>
</feature>
<dbReference type="AlphaFoldDB" id="A0A0D7WY22"/>
<organism evidence="7 8">
    <name type="scientific">Paenibacillus terrae</name>
    <dbReference type="NCBI Taxonomy" id="159743"/>
    <lineage>
        <taxon>Bacteria</taxon>
        <taxon>Bacillati</taxon>
        <taxon>Bacillota</taxon>
        <taxon>Bacilli</taxon>
        <taxon>Bacillales</taxon>
        <taxon>Paenibacillaceae</taxon>
        <taxon>Paenibacillus</taxon>
    </lineage>
</organism>
<dbReference type="InterPro" id="IPR007016">
    <property type="entry name" value="O-antigen_ligase-rel_domated"/>
</dbReference>
<keyword evidence="8" id="KW-1185">Reference proteome</keyword>
<dbReference type="EMBL" id="JTHP01000101">
    <property type="protein sequence ID" value="KJD42642.1"/>
    <property type="molecule type" value="Genomic_DNA"/>
</dbReference>
<keyword evidence="3 5" id="KW-1133">Transmembrane helix</keyword>
<keyword evidence="2 5" id="KW-0812">Transmembrane</keyword>
<dbReference type="PATRIC" id="fig|159743.3.peg.6034"/>
<comment type="caution">
    <text evidence="7">The sequence shown here is derived from an EMBL/GenBank/DDBJ whole genome shotgun (WGS) entry which is preliminary data.</text>
</comment>
<dbReference type="InterPro" id="IPR051533">
    <property type="entry name" value="WaaL-like"/>
</dbReference>
<feature type="transmembrane region" description="Helical" evidence="5">
    <location>
        <begin position="55"/>
        <end position="74"/>
    </location>
</feature>